<evidence type="ECO:0000259" key="3">
    <source>
        <dbReference type="Pfam" id="PF19314"/>
    </source>
</evidence>
<feature type="compositionally biased region" description="Low complexity" evidence="2">
    <location>
        <begin position="360"/>
        <end position="372"/>
    </location>
</feature>
<evidence type="ECO:0000256" key="2">
    <source>
        <dbReference type="SAM" id="MobiDB-lite"/>
    </source>
</evidence>
<dbReference type="InterPro" id="IPR045669">
    <property type="entry name" value="FHIP_C"/>
</dbReference>
<dbReference type="Pfam" id="PF10257">
    <property type="entry name" value="RAI16-like"/>
    <property type="match status" value="1"/>
</dbReference>
<comment type="similarity">
    <text evidence="1">Belongs to the FHIP family.</text>
</comment>
<dbReference type="Pfam" id="PF19314">
    <property type="entry name" value="DUF5917"/>
    <property type="match status" value="1"/>
</dbReference>
<dbReference type="Proteomes" id="UP001151582">
    <property type="component" value="Unassembled WGS sequence"/>
</dbReference>
<feature type="region of interest" description="Disordered" evidence="2">
    <location>
        <begin position="340"/>
        <end position="383"/>
    </location>
</feature>
<evidence type="ECO:0000313" key="4">
    <source>
        <dbReference type="EMBL" id="KAJ1983924.1"/>
    </source>
</evidence>
<dbReference type="PANTHER" id="PTHR21705:SF11">
    <property type="entry name" value="FHIP FAMILY PROTEIN CG3558"/>
    <property type="match status" value="1"/>
</dbReference>
<keyword evidence="5" id="KW-1185">Reference proteome</keyword>
<evidence type="ECO:0000256" key="1">
    <source>
        <dbReference type="ARBA" id="ARBA00024336"/>
    </source>
</evidence>
<feature type="compositionally biased region" description="Polar residues" evidence="2">
    <location>
        <begin position="846"/>
        <end position="864"/>
    </location>
</feature>
<sequence length="1016" mass="110057">MDYFAKFTRRMSTPKRAKPTSAMQLARFEKAWTYCHNTYFLQDKKVDAKVSHTGIPQNLKTMVDLLVEEELQTDLDTANTGICLEYFLRNNVLASLVHLSEADCPAGILGETIRTVASLVNLLDDRFLVHKSVHTPLLNLLRFCTADTRHSPKYQEDLVDLTYLLCSKIHGFPELLHIFFLDRDWIVSAAKNAQATDHASPMLDRTHPGPNGEAAASASSVASSGDASPAESSYEFLLFTYLLQFVHKEGKLGDYARTGLLFLVELTSDHDLSHFVLHSSGMSTLLSASMGALYSQLPRRLMVTYEENLRDVSRPGSSVSAAPPAVATAAGMSAAAATDITAHPDSPPRPVDGTTLAGRSSISEESIDAAAEPMETRESTTSPEFQRVMSSFLKLIEFYQDVLERCPDPALHSSLLQNFQTHFLDTVLYPSLLESSDTDGTAVAVMSYIELILQSLEPGELSDAILQFLLGLTIETMVRPDSPTQLSANLEGYLVSAPPSQAQNVAMSNKGSGSTLAQPLTTSTVLAFTLKDLIGTNLQSSSRPAIISALKLWTTVMQYHCKYTPFLLETTPVKSLEAGKATVANTAVPHTPIRQHRQDIDSYILLLNVINGEPLPSFIPGYDRYLNDVDAHWERHDSYHVRLERDGYLQKLDRALPRRPGRPLSKSRKYSQSNLLVSALTAASAGNDTSSTTNVSGGEPAIDYHDLLPDCDPVKYRLSLSDPLLRVLLHLTSRFFAQSVDLNLALTGAITTLASCPRRELEGLFVPETATAAFPHPALGAPGRDPFHSSAAAPVAAPRRGAQPSLYALLLTLCKQIEGFRGEFKDFEERLEHTRGNLLLVGPPKSVNSDRCSTELSSTPSKTPANGILQPGLWGGEAKGPSTSLGHGFSRTAVDSSVFIDGPDARSPGSSREGGDNNGSGVISSVHTASSTSPVASLTGPSASSIIGGDHHHGTALSHRTAEAESGLGSAESMANLKLVYSSLCENVLILEEFIKELVAVIQVRRSSGRDEISYL</sequence>
<feature type="domain" description="FHF complex subunit HOOK-interacting protein C-terminal" evidence="3">
    <location>
        <begin position="722"/>
        <end position="838"/>
    </location>
</feature>
<proteinExistence type="inferred from homology"/>
<feature type="compositionally biased region" description="Polar residues" evidence="2">
    <location>
        <begin position="919"/>
        <end position="945"/>
    </location>
</feature>
<organism evidence="4 5">
    <name type="scientific">Dimargaris verticillata</name>
    <dbReference type="NCBI Taxonomy" id="2761393"/>
    <lineage>
        <taxon>Eukaryota</taxon>
        <taxon>Fungi</taxon>
        <taxon>Fungi incertae sedis</taxon>
        <taxon>Zoopagomycota</taxon>
        <taxon>Kickxellomycotina</taxon>
        <taxon>Dimargaritomycetes</taxon>
        <taxon>Dimargaritales</taxon>
        <taxon>Dimargaritaceae</taxon>
        <taxon>Dimargaris</taxon>
    </lineage>
</organism>
<gene>
    <name evidence="4" type="ORF">H4R34_000979</name>
</gene>
<accession>A0A9W8BBM7</accession>
<reference evidence="4" key="1">
    <citation type="submission" date="2022-07" db="EMBL/GenBank/DDBJ databases">
        <title>Phylogenomic reconstructions and comparative analyses of Kickxellomycotina fungi.</title>
        <authorList>
            <person name="Reynolds N.K."/>
            <person name="Stajich J.E."/>
            <person name="Barry K."/>
            <person name="Grigoriev I.V."/>
            <person name="Crous P."/>
            <person name="Smith M.E."/>
        </authorList>
    </citation>
    <scope>NUCLEOTIDE SEQUENCE</scope>
    <source>
        <strain evidence="4">RSA 567</strain>
    </source>
</reference>
<dbReference type="PANTHER" id="PTHR21705">
    <property type="entry name" value="RAI16 PROTEIN-RELATED"/>
    <property type="match status" value="1"/>
</dbReference>
<feature type="compositionally biased region" description="Low complexity" evidence="2">
    <location>
        <begin position="214"/>
        <end position="223"/>
    </location>
</feature>
<feature type="region of interest" description="Disordered" evidence="2">
    <location>
        <begin position="846"/>
        <end position="887"/>
    </location>
</feature>
<dbReference type="EMBL" id="JANBQB010000036">
    <property type="protein sequence ID" value="KAJ1983924.1"/>
    <property type="molecule type" value="Genomic_DNA"/>
</dbReference>
<feature type="region of interest" description="Disordered" evidence="2">
    <location>
        <begin position="900"/>
        <end position="955"/>
    </location>
</feature>
<feature type="region of interest" description="Disordered" evidence="2">
    <location>
        <begin position="197"/>
        <end position="223"/>
    </location>
</feature>
<comment type="caution">
    <text evidence="4">The sequence shown here is derived from an EMBL/GenBank/DDBJ whole genome shotgun (WGS) entry which is preliminary data.</text>
</comment>
<dbReference type="InterPro" id="IPR019384">
    <property type="entry name" value="FHIP"/>
</dbReference>
<dbReference type="AlphaFoldDB" id="A0A9W8BBM7"/>
<evidence type="ECO:0000313" key="5">
    <source>
        <dbReference type="Proteomes" id="UP001151582"/>
    </source>
</evidence>
<protein>
    <recommendedName>
        <fullName evidence="3">FHF complex subunit HOOK-interacting protein C-terminal domain-containing protein</fullName>
    </recommendedName>
</protein>
<name>A0A9W8BBM7_9FUNG</name>
<dbReference type="OrthoDB" id="5350595at2759"/>